<accession>A0A0A8XN91</accession>
<reference evidence="2" key="2">
    <citation type="journal article" date="2015" name="Data Brief">
        <title>Shoot transcriptome of the giant reed, Arundo donax.</title>
        <authorList>
            <person name="Barrero R.A."/>
            <person name="Guerrero F.D."/>
            <person name="Moolhuijzen P."/>
            <person name="Goolsby J.A."/>
            <person name="Tidwell J."/>
            <person name="Bellgard S.E."/>
            <person name="Bellgard M.I."/>
        </authorList>
    </citation>
    <scope>NUCLEOTIDE SEQUENCE</scope>
    <source>
        <tissue evidence="2">Shoot tissue taken approximately 20 cm above the soil surface</tissue>
    </source>
</reference>
<protein>
    <submittedName>
        <fullName evidence="2">Uncharacterized protein</fullName>
    </submittedName>
</protein>
<dbReference type="EMBL" id="GBRH01283239">
    <property type="protein sequence ID" value="JAD14656.1"/>
    <property type="molecule type" value="Transcribed_RNA"/>
</dbReference>
<organism evidence="2">
    <name type="scientific">Arundo donax</name>
    <name type="common">Giant reed</name>
    <name type="synonym">Donax arundinaceus</name>
    <dbReference type="NCBI Taxonomy" id="35708"/>
    <lineage>
        <taxon>Eukaryota</taxon>
        <taxon>Viridiplantae</taxon>
        <taxon>Streptophyta</taxon>
        <taxon>Embryophyta</taxon>
        <taxon>Tracheophyta</taxon>
        <taxon>Spermatophyta</taxon>
        <taxon>Magnoliopsida</taxon>
        <taxon>Liliopsida</taxon>
        <taxon>Poales</taxon>
        <taxon>Poaceae</taxon>
        <taxon>PACMAD clade</taxon>
        <taxon>Arundinoideae</taxon>
        <taxon>Arundineae</taxon>
        <taxon>Arundo</taxon>
    </lineage>
</organism>
<evidence type="ECO:0000313" key="2">
    <source>
        <dbReference type="EMBL" id="JAD14656.1"/>
    </source>
</evidence>
<reference evidence="2" key="1">
    <citation type="submission" date="2014-09" db="EMBL/GenBank/DDBJ databases">
        <authorList>
            <person name="Magalhaes I.L.F."/>
            <person name="Oliveira U."/>
            <person name="Santos F.R."/>
            <person name="Vidigal T.H.D.A."/>
            <person name="Brescovit A.D."/>
            <person name="Santos A.J."/>
        </authorList>
    </citation>
    <scope>NUCLEOTIDE SEQUENCE</scope>
    <source>
        <tissue evidence="2">Shoot tissue taken approximately 20 cm above the soil surface</tissue>
    </source>
</reference>
<feature type="region of interest" description="Disordered" evidence="1">
    <location>
        <begin position="42"/>
        <end position="88"/>
    </location>
</feature>
<name>A0A0A8XN91_ARUDO</name>
<proteinExistence type="predicted"/>
<sequence length="88" mass="9368">MEETAHMYAVLLEDGQVGLDHFLYVAAEDVIVQLEGLEKHLEGASDREPEAEIRTEGAAAEGGAGVRDEERDLGSREAEVGELGDAGS</sequence>
<feature type="compositionally biased region" description="Basic and acidic residues" evidence="1">
    <location>
        <begin position="42"/>
        <end position="55"/>
    </location>
</feature>
<feature type="compositionally biased region" description="Basic and acidic residues" evidence="1">
    <location>
        <begin position="66"/>
        <end position="79"/>
    </location>
</feature>
<dbReference type="AlphaFoldDB" id="A0A0A8XN91"/>
<evidence type="ECO:0000256" key="1">
    <source>
        <dbReference type="SAM" id="MobiDB-lite"/>
    </source>
</evidence>